<protein>
    <submittedName>
        <fullName evidence="14">Kinase-like protein</fullName>
    </submittedName>
</protein>
<evidence type="ECO:0000256" key="4">
    <source>
        <dbReference type="ARBA" id="ARBA00022741"/>
    </source>
</evidence>
<feature type="compositionally biased region" description="Basic and acidic residues" evidence="11">
    <location>
        <begin position="495"/>
        <end position="506"/>
    </location>
</feature>
<keyword evidence="15" id="KW-1185">Reference proteome</keyword>
<dbReference type="Gene3D" id="1.10.510.10">
    <property type="entry name" value="Transferase(Phosphotransferase) domain 1"/>
    <property type="match status" value="1"/>
</dbReference>
<dbReference type="PROSITE" id="PS50011">
    <property type="entry name" value="PROTEIN_KINASE_DOM"/>
    <property type="match status" value="1"/>
</dbReference>
<dbReference type="PROSITE" id="PS00107">
    <property type="entry name" value="PROTEIN_KINASE_ATP"/>
    <property type="match status" value="1"/>
</dbReference>
<evidence type="ECO:0000256" key="7">
    <source>
        <dbReference type="PIRSR" id="PIRSR630616-1"/>
    </source>
</evidence>
<dbReference type="SMART" id="SM00240">
    <property type="entry name" value="FHA"/>
    <property type="match status" value="1"/>
</dbReference>
<dbReference type="InterPro" id="IPR030616">
    <property type="entry name" value="Aur-like"/>
</dbReference>
<evidence type="ECO:0000256" key="10">
    <source>
        <dbReference type="PROSITE-ProRule" id="PRU10141"/>
    </source>
</evidence>
<feature type="domain" description="Protein kinase" evidence="13">
    <location>
        <begin position="148"/>
        <end position="412"/>
    </location>
</feature>
<dbReference type="AlphaFoldDB" id="A0AAN6T6P9"/>
<dbReference type="InterPro" id="IPR011009">
    <property type="entry name" value="Kinase-like_dom_sf"/>
</dbReference>
<dbReference type="SUPFAM" id="SSF49879">
    <property type="entry name" value="SMAD/FHA domain"/>
    <property type="match status" value="1"/>
</dbReference>
<dbReference type="InterPro" id="IPR008271">
    <property type="entry name" value="Ser/Thr_kinase_AS"/>
</dbReference>
<feature type="binding site" evidence="8 10">
    <location>
        <position position="177"/>
    </location>
    <ligand>
        <name>ATP</name>
        <dbReference type="ChEBI" id="CHEBI:30616"/>
    </ligand>
</feature>
<gene>
    <name evidence="14" type="ORF">N658DRAFT_31696</name>
</gene>
<reference evidence="14" key="2">
    <citation type="submission" date="2023-05" db="EMBL/GenBank/DDBJ databases">
        <authorList>
            <consortium name="Lawrence Berkeley National Laboratory"/>
            <person name="Steindorff A."/>
            <person name="Hensen N."/>
            <person name="Bonometti L."/>
            <person name="Westerberg I."/>
            <person name="Brannstrom I.O."/>
            <person name="Guillou S."/>
            <person name="Cros-Aarteil S."/>
            <person name="Calhoun S."/>
            <person name="Haridas S."/>
            <person name="Kuo A."/>
            <person name="Mondo S."/>
            <person name="Pangilinan J."/>
            <person name="Riley R."/>
            <person name="Labutti K."/>
            <person name="Andreopoulos B."/>
            <person name="Lipzen A."/>
            <person name="Chen C."/>
            <person name="Yanf M."/>
            <person name="Daum C."/>
            <person name="Ng V."/>
            <person name="Clum A."/>
            <person name="Ohm R."/>
            <person name="Martin F."/>
            <person name="Silar P."/>
            <person name="Natvig D."/>
            <person name="Lalanne C."/>
            <person name="Gautier V."/>
            <person name="Ament-Velasquez S.L."/>
            <person name="Kruys A."/>
            <person name="Hutchinson M.I."/>
            <person name="Powell A.J."/>
            <person name="Barry K."/>
            <person name="Miller A.N."/>
            <person name="Grigoriev I.V."/>
            <person name="Debuchy R."/>
            <person name="Gladieux P."/>
            <person name="Thoren M.H."/>
            <person name="Johannesson H."/>
        </authorList>
    </citation>
    <scope>NUCLEOTIDE SEQUENCE</scope>
    <source>
        <strain evidence="14">CBS 757.83</strain>
    </source>
</reference>
<evidence type="ECO:0000313" key="14">
    <source>
        <dbReference type="EMBL" id="KAK4106813.1"/>
    </source>
</evidence>
<dbReference type="Pfam" id="PF00498">
    <property type="entry name" value="FHA"/>
    <property type="match status" value="1"/>
</dbReference>
<dbReference type="InterPro" id="IPR000719">
    <property type="entry name" value="Prot_kinase_dom"/>
</dbReference>
<keyword evidence="5 14" id="KW-0418">Kinase</keyword>
<evidence type="ECO:0000256" key="2">
    <source>
        <dbReference type="ARBA" id="ARBA00022527"/>
    </source>
</evidence>
<feature type="binding site" evidence="8">
    <location>
        <position position="294"/>
    </location>
    <ligand>
        <name>ATP</name>
        <dbReference type="ChEBI" id="CHEBI:30616"/>
    </ligand>
</feature>
<keyword evidence="4 8" id="KW-0547">Nucleotide-binding</keyword>
<proteinExistence type="inferred from homology"/>
<accession>A0AAN6T6P9</accession>
<comment type="caution">
    <text evidence="14">The sequence shown here is derived from an EMBL/GenBank/DDBJ whole genome shotgun (WGS) entry which is preliminary data.</text>
</comment>
<evidence type="ECO:0000256" key="8">
    <source>
        <dbReference type="PIRSR" id="PIRSR630616-2"/>
    </source>
</evidence>
<evidence type="ECO:0000256" key="11">
    <source>
        <dbReference type="SAM" id="MobiDB-lite"/>
    </source>
</evidence>
<feature type="compositionally biased region" description="Polar residues" evidence="11">
    <location>
        <begin position="518"/>
        <end position="531"/>
    </location>
</feature>
<evidence type="ECO:0000256" key="3">
    <source>
        <dbReference type="ARBA" id="ARBA00022679"/>
    </source>
</evidence>
<dbReference type="SUPFAM" id="SSF56112">
    <property type="entry name" value="Protein kinase-like (PK-like)"/>
    <property type="match status" value="1"/>
</dbReference>
<feature type="domain" description="FHA" evidence="12">
    <location>
        <begin position="32"/>
        <end position="90"/>
    </location>
</feature>
<dbReference type="PROSITE" id="PS50006">
    <property type="entry name" value="FHA_DOMAIN"/>
    <property type="match status" value="1"/>
</dbReference>
<feature type="binding site" evidence="8">
    <location>
        <begin position="276"/>
        <end position="277"/>
    </location>
    <ligand>
        <name>ATP</name>
        <dbReference type="ChEBI" id="CHEBI:30616"/>
    </ligand>
</feature>
<evidence type="ECO:0000256" key="6">
    <source>
        <dbReference type="ARBA" id="ARBA00022840"/>
    </source>
</evidence>
<evidence type="ECO:0000259" key="13">
    <source>
        <dbReference type="PROSITE" id="PS50011"/>
    </source>
</evidence>
<name>A0AAN6T6P9_9PEZI</name>
<dbReference type="PANTHER" id="PTHR24350">
    <property type="entry name" value="SERINE/THREONINE-PROTEIN KINASE IAL-RELATED"/>
    <property type="match status" value="1"/>
</dbReference>
<evidence type="ECO:0000313" key="15">
    <source>
        <dbReference type="Proteomes" id="UP001305647"/>
    </source>
</evidence>
<dbReference type="InterPro" id="IPR017441">
    <property type="entry name" value="Protein_kinase_ATP_BS"/>
</dbReference>
<comment type="similarity">
    <text evidence="1">Belongs to the protein kinase superfamily. CAMK Ser/Thr protein kinase family. CHEK2 subfamily.</text>
</comment>
<dbReference type="GO" id="GO:0005524">
    <property type="term" value="F:ATP binding"/>
    <property type="evidence" value="ECO:0007669"/>
    <property type="project" value="UniProtKB-UniRule"/>
</dbReference>
<feature type="binding site" evidence="8">
    <location>
        <begin position="227"/>
        <end position="229"/>
    </location>
    <ligand>
        <name>ATP</name>
        <dbReference type="ChEBI" id="CHEBI:30616"/>
    </ligand>
</feature>
<keyword evidence="3" id="KW-0808">Transferase</keyword>
<evidence type="ECO:0000256" key="5">
    <source>
        <dbReference type="ARBA" id="ARBA00022777"/>
    </source>
</evidence>
<dbReference type="Proteomes" id="UP001305647">
    <property type="component" value="Unassembled WGS sequence"/>
</dbReference>
<dbReference type="EMBL" id="MU863624">
    <property type="protein sequence ID" value="KAK4106813.1"/>
    <property type="molecule type" value="Genomic_DNA"/>
</dbReference>
<dbReference type="Pfam" id="PF00069">
    <property type="entry name" value="Pkinase"/>
    <property type="match status" value="1"/>
</dbReference>
<dbReference type="InterPro" id="IPR008984">
    <property type="entry name" value="SMAD_FHA_dom_sf"/>
</dbReference>
<evidence type="ECO:0000256" key="1">
    <source>
        <dbReference type="ARBA" id="ARBA00005575"/>
    </source>
</evidence>
<dbReference type="SMART" id="SM00220">
    <property type="entry name" value="S_TKc"/>
    <property type="match status" value="1"/>
</dbReference>
<feature type="region of interest" description="Disordered" evidence="11">
    <location>
        <begin position="492"/>
        <end position="531"/>
    </location>
</feature>
<keyword evidence="2" id="KW-0723">Serine/threonine-protein kinase</keyword>
<dbReference type="Gene3D" id="2.60.200.20">
    <property type="match status" value="1"/>
</dbReference>
<organism evidence="14 15">
    <name type="scientific">Parathielavia hyrcaniae</name>
    <dbReference type="NCBI Taxonomy" id="113614"/>
    <lineage>
        <taxon>Eukaryota</taxon>
        <taxon>Fungi</taxon>
        <taxon>Dikarya</taxon>
        <taxon>Ascomycota</taxon>
        <taxon>Pezizomycotina</taxon>
        <taxon>Sordariomycetes</taxon>
        <taxon>Sordariomycetidae</taxon>
        <taxon>Sordariales</taxon>
        <taxon>Chaetomiaceae</taxon>
        <taxon>Parathielavia</taxon>
    </lineage>
</organism>
<keyword evidence="6 8" id="KW-0067">ATP-binding</keyword>
<dbReference type="InterPro" id="IPR000253">
    <property type="entry name" value="FHA_dom"/>
</dbReference>
<reference evidence="14" key="1">
    <citation type="journal article" date="2023" name="Mol. Phylogenet. Evol.">
        <title>Genome-scale phylogeny and comparative genomics of the fungal order Sordariales.</title>
        <authorList>
            <person name="Hensen N."/>
            <person name="Bonometti L."/>
            <person name="Westerberg I."/>
            <person name="Brannstrom I.O."/>
            <person name="Guillou S."/>
            <person name="Cros-Aarteil S."/>
            <person name="Calhoun S."/>
            <person name="Haridas S."/>
            <person name="Kuo A."/>
            <person name="Mondo S."/>
            <person name="Pangilinan J."/>
            <person name="Riley R."/>
            <person name="LaButti K."/>
            <person name="Andreopoulos B."/>
            <person name="Lipzen A."/>
            <person name="Chen C."/>
            <person name="Yan M."/>
            <person name="Daum C."/>
            <person name="Ng V."/>
            <person name="Clum A."/>
            <person name="Steindorff A."/>
            <person name="Ohm R.A."/>
            <person name="Martin F."/>
            <person name="Silar P."/>
            <person name="Natvig D.O."/>
            <person name="Lalanne C."/>
            <person name="Gautier V."/>
            <person name="Ament-Velasquez S.L."/>
            <person name="Kruys A."/>
            <person name="Hutchinson M.I."/>
            <person name="Powell A.J."/>
            <person name="Barry K."/>
            <person name="Miller A.N."/>
            <person name="Grigoriev I.V."/>
            <person name="Debuchy R."/>
            <person name="Gladieux P."/>
            <person name="Hiltunen Thoren M."/>
            <person name="Johannesson H."/>
        </authorList>
    </citation>
    <scope>NUCLEOTIDE SEQUENCE</scope>
    <source>
        <strain evidence="14">CBS 757.83</strain>
    </source>
</reference>
<feature type="active site" description="Proton acceptor" evidence="7">
    <location>
        <position position="272"/>
    </location>
</feature>
<feature type="cross-link" description="Glycyl lysine isopeptide (Lys-Gly) (interchain with G-Cter in SUMO2)" evidence="9">
    <location>
        <position position="274"/>
    </location>
</feature>
<evidence type="ECO:0000256" key="9">
    <source>
        <dbReference type="PIRSR" id="PIRSR630616-3"/>
    </source>
</evidence>
<dbReference type="GO" id="GO:0004674">
    <property type="term" value="F:protein serine/threonine kinase activity"/>
    <property type="evidence" value="ECO:0007669"/>
    <property type="project" value="UniProtKB-KW"/>
</dbReference>
<dbReference type="PROSITE" id="PS00108">
    <property type="entry name" value="PROTEIN_KINASE_ST"/>
    <property type="match status" value="1"/>
</dbReference>
<evidence type="ECO:0000259" key="12">
    <source>
        <dbReference type="PROSITE" id="PS50006"/>
    </source>
</evidence>
<sequence>MSSAAVGEVSWEDQSKDSENRGSFLILPNKTILGGRDESRNHVSFADPVVSRSQLEIFSIITDEEYKHPPLVFVRDRGSSNGTAVNGELIGKGPGISPSRLLEEGDTITIGPHPHLKLIYTQLSNPEPSYTLSHLQRREVKLFSDRYVVTNRTIGDGGHAVVFLAIETETGRHVACKVHDISRLSPTSKEVQRTRQEAMLLSTLDHPNILPIKAAFETQQTIYVITELATGGDLYSLLMRYDQLDEWVVRSIIRQVLRGLAYIHSKGVAHRDIKTENILCGITPNVPYRIMLSDFGVSGIPGRGRLKSSVGTPFYRSPECDTPGHGHDLSVDTWAVGMLTLQLCLGYEEFPGIDSVVFRSQEDVDKYLTFAFSTPRLQGRVSKPAKRFICGCLAYDSARRPTASQAFAHGWLQEPKSDRKMFKRLEADNALSWKPQRVSVPVIEDLTVMTEGKDKADTVSSHLMVREHTQAEPYIHAPSHGRMLAEDFVSPSGLEHGRHQTKRKDMSVNTEIAKRQRSGPSWLSQKPLTEQ</sequence>